<protein>
    <submittedName>
        <fullName evidence="1">Uncharacterized protein</fullName>
    </submittedName>
</protein>
<comment type="caution">
    <text evidence="1">The sequence shown here is derived from an EMBL/GenBank/DDBJ whole genome shotgun (WGS) entry which is preliminary data.</text>
</comment>
<name>A0A834PDT8_VESPE</name>
<reference evidence="1" key="1">
    <citation type="journal article" date="2020" name="G3 (Bethesda)">
        <title>High-Quality Assemblies for Three Invasive Social Wasps from the &lt;i&gt;Vespula&lt;/i&gt; Genus.</title>
        <authorList>
            <person name="Harrop T.W.R."/>
            <person name="Guhlin J."/>
            <person name="McLaughlin G.M."/>
            <person name="Permina E."/>
            <person name="Stockwell P."/>
            <person name="Gilligan J."/>
            <person name="Le Lec M.F."/>
            <person name="Gruber M.A.M."/>
            <person name="Quinn O."/>
            <person name="Lovegrove M."/>
            <person name="Duncan E.J."/>
            <person name="Remnant E.J."/>
            <person name="Van Eeckhoven J."/>
            <person name="Graham B."/>
            <person name="Knapp R.A."/>
            <person name="Langford K.W."/>
            <person name="Kronenberg Z."/>
            <person name="Press M.O."/>
            <person name="Eacker S.M."/>
            <person name="Wilson-Rankin E.E."/>
            <person name="Purcell J."/>
            <person name="Lester P.J."/>
            <person name="Dearden P.K."/>
        </authorList>
    </citation>
    <scope>NUCLEOTIDE SEQUENCE</scope>
    <source>
        <strain evidence="1">Volc-1</strain>
    </source>
</reference>
<gene>
    <name evidence="1" type="ORF">H0235_000263</name>
</gene>
<dbReference type="EMBL" id="JACSDY010000001">
    <property type="protein sequence ID" value="KAF7437872.1"/>
    <property type="molecule type" value="Genomic_DNA"/>
</dbReference>
<dbReference type="Proteomes" id="UP000600918">
    <property type="component" value="Unassembled WGS sequence"/>
</dbReference>
<keyword evidence="2" id="KW-1185">Reference proteome</keyword>
<dbReference type="AlphaFoldDB" id="A0A834PDT8"/>
<organism evidence="1 2">
    <name type="scientific">Vespula pensylvanica</name>
    <name type="common">Western yellow jacket</name>
    <name type="synonym">Wasp</name>
    <dbReference type="NCBI Taxonomy" id="30213"/>
    <lineage>
        <taxon>Eukaryota</taxon>
        <taxon>Metazoa</taxon>
        <taxon>Ecdysozoa</taxon>
        <taxon>Arthropoda</taxon>
        <taxon>Hexapoda</taxon>
        <taxon>Insecta</taxon>
        <taxon>Pterygota</taxon>
        <taxon>Neoptera</taxon>
        <taxon>Endopterygota</taxon>
        <taxon>Hymenoptera</taxon>
        <taxon>Apocrita</taxon>
        <taxon>Aculeata</taxon>
        <taxon>Vespoidea</taxon>
        <taxon>Vespidae</taxon>
        <taxon>Vespinae</taxon>
        <taxon>Vespula</taxon>
    </lineage>
</organism>
<accession>A0A834PDT8</accession>
<proteinExistence type="predicted"/>
<evidence type="ECO:0000313" key="1">
    <source>
        <dbReference type="EMBL" id="KAF7437872.1"/>
    </source>
</evidence>
<sequence>MPRPTTGLARRCIDATVPIREAPIRVPTLCLAIENDLPDIFFGVDIRKFEVRKFEDAFGVKEARNRPVKLGQGGKRNLVEL</sequence>
<evidence type="ECO:0000313" key="2">
    <source>
        <dbReference type="Proteomes" id="UP000600918"/>
    </source>
</evidence>